<evidence type="ECO:0000256" key="1">
    <source>
        <dbReference type="ARBA" id="ARBA00022723"/>
    </source>
</evidence>
<feature type="region of interest" description="Disordered" evidence="8">
    <location>
        <begin position="411"/>
        <end position="442"/>
    </location>
</feature>
<feature type="domain" description="C2H2-type" evidence="9">
    <location>
        <begin position="292"/>
        <end position="319"/>
    </location>
</feature>
<keyword evidence="1 7" id="KW-0479">Metal-binding</keyword>
<dbReference type="PANTHER" id="PTHR23235">
    <property type="entry name" value="KRUEPPEL-LIKE TRANSCRIPTION FACTOR"/>
    <property type="match status" value="1"/>
</dbReference>
<evidence type="ECO:0000313" key="12">
    <source>
        <dbReference type="Proteomes" id="UP001231518"/>
    </source>
</evidence>
<keyword evidence="5" id="KW-0539">Nucleus</keyword>
<dbReference type="GO" id="GO:0005634">
    <property type="term" value="C:nucleus"/>
    <property type="evidence" value="ECO:0007669"/>
    <property type="project" value="InterPro"/>
</dbReference>
<dbReference type="Pfam" id="PF00096">
    <property type="entry name" value="zf-C2H2"/>
    <property type="match status" value="5"/>
</dbReference>
<keyword evidence="2" id="KW-0677">Repeat</keyword>
<dbReference type="SUPFAM" id="SSF57716">
    <property type="entry name" value="Glucocorticoid receptor-like (DNA-binding domain)"/>
    <property type="match status" value="1"/>
</dbReference>
<evidence type="ECO:0000256" key="5">
    <source>
        <dbReference type="ARBA" id="ARBA00023242"/>
    </source>
</evidence>
<feature type="domain" description="C2H2-type" evidence="9">
    <location>
        <begin position="471"/>
        <end position="498"/>
    </location>
</feature>
<dbReference type="GO" id="GO:0045893">
    <property type="term" value="P:positive regulation of DNA-templated transcription"/>
    <property type="evidence" value="ECO:0007669"/>
    <property type="project" value="UniProtKB-ARBA"/>
</dbReference>
<dbReference type="EMBL" id="JARGEI010000003">
    <property type="protein sequence ID" value="KAJ8734151.1"/>
    <property type="molecule type" value="Genomic_DNA"/>
</dbReference>
<feature type="binding site" evidence="7">
    <location>
        <position position="66"/>
    </location>
    <ligand>
        <name>Zn(2+)</name>
        <dbReference type="ChEBI" id="CHEBI:29105"/>
    </ligand>
</feature>
<proteinExistence type="predicted"/>
<dbReference type="PROSITE" id="PS51915">
    <property type="entry name" value="ZAD"/>
    <property type="match status" value="1"/>
</dbReference>
<evidence type="ECO:0000259" key="10">
    <source>
        <dbReference type="PROSITE" id="PS51915"/>
    </source>
</evidence>
<dbReference type="SMART" id="SM00868">
    <property type="entry name" value="zf-AD"/>
    <property type="match status" value="1"/>
</dbReference>
<evidence type="ECO:0000256" key="4">
    <source>
        <dbReference type="ARBA" id="ARBA00022833"/>
    </source>
</evidence>
<name>A0AAD7Z004_MYTSE</name>
<feature type="binding site" evidence="7">
    <location>
        <position position="17"/>
    </location>
    <ligand>
        <name>Zn(2+)</name>
        <dbReference type="ChEBI" id="CHEBI:29105"/>
    </ligand>
</feature>
<dbReference type="PROSITE" id="PS50157">
    <property type="entry name" value="ZINC_FINGER_C2H2_2"/>
    <property type="match status" value="10"/>
</dbReference>
<dbReference type="PROSITE" id="PS00028">
    <property type="entry name" value="ZINC_FINGER_C2H2_1"/>
    <property type="match status" value="10"/>
</dbReference>
<feature type="domain" description="C2H2-type" evidence="9">
    <location>
        <begin position="178"/>
        <end position="206"/>
    </location>
</feature>
<feature type="binding site" evidence="7">
    <location>
        <position position="14"/>
    </location>
    <ligand>
        <name>Zn(2+)</name>
        <dbReference type="ChEBI" id="CHEBI:29105"/>
    </ligand>
</feature>
<dbReference type="GO" id="GO:0005694">
    <property type="term" value="C:chromosome"/>
    <property type="evidence" value="ECO:0007669"/>
    <property type="project" value="UniProtKB-ARBA"/>
</dbReference>
<dbReference type="Gene3D" id="3.40.1800.20">
    <property type="match status" value="1"/>
</dbReference>
<feature type="domain" description="ZAD" evidence="10">
    <location>
        <begin position="12"/>
        <end position="90"/>
    </location>
</feature>
<dbReference type="InterPro" id="IPR013087">
    <property type="entry name" value="Znf_C2H2_type"/>
</dbReference>
<dbReference type="SMART" id="SM00355">
    <property type="entry name" value="ZnF_C2H2"/>
    <property type="match status" value="10"/>
</dbReference>
<dbReference type="FunFam" id="3.30.160.60:FF:000038">
    <property type="entry name" value="Zinc finger protein 624"/>
    <property type="match status" value="1"/>
</dbReference>
<evidence type="ECO:0000256" key="6">
    <source>
        <dbReference type="PROSITE-ProRule" id="PRU00042"/>
    </source>
</evidence>
<feature type="domain" description="C2H2-type" evidence="9">
    <location>
        <begin position="442"/>
        <end position="470"/>
    </location>
</feature>
<protein>
    <submittedName>
        <fullName evidence="11">Uncharacterized protein</fullName>
    </submittedName>
</protein>
<evidence type="ECO:0000256" key="3">
    <source>
        <dbReference type="ARBA" id="ARBA00022771"/>
    </source>
</evidence>
<feature type="domain" description="C2H2-type" evidence="9">
    <location>
        <begin position="499"/>
        <end position="521"/>
    </location>
</feature>
<dbReference type="FunFam" id="3.30.160.60:FF:000086">
    <property type="entry name" value="transcription factor E4F1 isoform X1"/>
    <property type="match status" value="1"/>
</dbReference>
<dbReference type="Gene3D" id="3.30.160.60">
    <property type="entry name" value="Classic Zinc Finger"/>
    <property type="match status" value="7"/>
</dbReference>
<dbReference type="AlphaFoldDB" id="A0AAD7Z004"/>
<feature type="domain" description="C2H2-type" evidence="9">
    <location>
        <begin position="264"/>
        <end position="291"/>
    </location>
</feature>
<dbReference type="GO" id="GO:0008270">
    <property type="term" value="F:zinc ion binding"/>
    <property type="evidence" value="ECO:0007669"/>
    <property type="project" value="UniProtKB-UniRule"/>
</dbReference>
<accession>A0AAD7Z004</accession>
<dbReference type="PANTHER" id="PTHR23235:SF142">
    <property type="entry name" value="ZINC FINGER PROTEIN 384"/>
    <property type="match status" value="1"/>
</dbReference>
<keyword evidence="12" id="KW-1185">Reference proteome</keyword>
<evidence type="ECO:0000259" key="9">
    <source>
        <dbReference type="PROSITE" id="PS50157"/>
    </source>
</evidence>
<dbReference type="SUPFAM" id="SSF57667">
    <property type="entry name" value="beta-beta-alpha zinc fingers"/>
    <property type="match status" value="5"/>
</dbReference>
<feature type="compositionally biased region" description="Low complexity" evidence="8">
    <location>
        <begin position="97"/>
        <end position="110"/>
    </location>
</feature>
<keyword evidence="3 6" id="KW-0863">Zinc-finger</keyword>
<feature type="binding site" evidence="7">
    <location>
        <position position="63"/>
    </location>
    <ligand>
        <name>Zn(2+)</name>
        <dbReference type="ChEBI" id="CHEBI:29105"/>
    </ligand>
</feature>
<reference evidence="11" key="1">
    <citation type="submission" date="2023-03" db="EMBL/GenBank/DDBJ databases">
        <title>Chromosome-level genomes of two armyworms, Mythimna separata and Mythimna loreyi, provide insights into the biosynthesis and reception of sex pheromones.</title>
        <authorList>
            <person name="Zhao H."/>
        </authorList>
    </citation>
    <scope>NUCLEOTIDE SEQUENCE</scope>
    <source>
        <strain evidence="11">BeijingLab</strain>
        <tissue evidence="11">Pupa</tissue>
    </source>
</reference>
<feature type="domain" description="C2H2-type" evidence="9">
    <location>
        <begin position="236"/>
        <end position="263"/>
    </location>
</feature>
<feature type="domain" description="C2H2-type" evidence="9">
    <location>
        <begin position="320"/>
        <end position="347"/>
    </location>
</feature>
<dbReference type="Proteomes" id="UP001231518">
    <property type="component" value="Chromosome 5"/>
</dbReference>
<organism evidence="11 12">
    <name type="scientific">Mythimna separata</name>
    <name type="common">Oriental armyworm</name>
    <name type="synonym">Pseudaletia separata</name>
    <dbReference type="NCBI Taxonomy" id="271217"/>
    <lineage>
        <taxon>Eukaryota</taxon>
        <taxon>Metazoa</taxon>
        <taxon>Ecdysozoa</taxon>
        <taxon>Arthropoda</taxon>
        <taxon>Hexapoda</taxon>
        <taxon>Insecta</taxon>
        <taxon>Pterygota</taxon>
        <taxon>Neoptera</taxon>
        <taxon>Endopterygota</taxon>
        <taxon>Lepidoptera</taxon>
        <taxon>Glossata</taxon>
        <taxon>Ditrysia</taxon>
        <taxon>Noctuoidea</taxon>
        <taxon>Noctuidae</taxon>
        <taxon>Noctuinae</taxon>
        <taxon>Hadenini</taxon>
        <taxon>Mythimna</taxon>
    </lineage>
</organism>
<evidence type="ECO:0000256" key="8">
    <source>
        <dbReference type="SAM" id="MobiDB-lite"/>
    </source>
</evidence>
<evidence type="ECO:0000256" key="2">
    <source>
        <dbReference type="ARBA" id="ARBA00022737"/>
    </source>
</evidence>
<dbReference type="InterPro" id="IPR012934">
    <property type="entry name" value="Znf_AD"/>
</dbReference>
<dbReference type="GO" id="GO:0000981">
    <property type="term" value="F:DNA-binding transcription factor activity, RNA polymerase II-specific"/>
    <property type="evidence" value="ECO:0007669"/>
    <property type="project" value="TreeGrafter"/>
</dbReference>
<gene>
    <name evidence="11" type="ORF">PYW07_014702</name>
</gene>
<feature type="domain" description="C2H2-type" evidence="9">
    <location>
        <begin position="528"/>
        <end position="555"/>
    </location>
</feature>
<feature type="domain" description="C2H2-type" evidence="9">
    <location>
        <begin position="207"/>
        <end position="235"/>
    </location>
</feature>
<sequence>MEDSYIIANFHTLCRLCLHKSTFSTSIFAALPDDETNVALTSKLAECFELQIDPNDGLPNRICYKCLFKVDKCSKFKLQCIQNETRLRQITTRANDLDNSNSSELSSYNYGTHSQDGLKPKPEEYIVEDSVVMVVDPSLDYDSSEESENMDPVEPEVIERNNTPDGEPIAESFFKNVFMCQFCDQAFVSQEKCKEHEHAYHDPNLPYKCVECSLVFAERGQYVQHTKQVHGNDKPYHCPECDKCFGRRSDLRKHSIVHTGIRPYQCQYCLKSFSRNTNLSKHLRIHAGHKPHVCPLCPRSFVAKGDLQRHVLVHSGMKPFACRKCHLTFGRRDKLIKHEMRHTPMSPPKTNTNNSFVMPDHEQDTHDMVVNVNPFSNLMTSPTQLHPDSSNTDYDLPRVPDHISGESSFMKVQKNTSTGNKPTHHSPPKQKPVSNKNRPKNIKCHQCPKRFSSLDSYKTHVSIAHIGSRVFQCKTCFKKFPRKRELDRHAALHTGMKPFSCSQCDKKFTKKDKLDKHEQTHECLVVNMPCIECGATFEKKADLVAHIKSHFTENFDDKMTEAEIKKEEDSEFNLDDNFYDLET</sequence>
<dbReference type="Pfam" id="PF07776">
    <property type="entry name" value="zf-AD"/>
    <property type="match status" value="1"/>
</dbReference>
<dbReference type="FunFam" id="3.30.160.60:FF:001732">
    <property type="entry name" value="Zgc:162936"/>
    <property type="match status" value="1"/>
</dbReference>
<feature type="region of interest" description="Disordered" evidence="8">
    <location>
        <begin position="96"/>
        <end position="120"/>
    </location>
</feature>
<evidence type="ECO:0000313" key="11">
    <source>
        <dbReference type="EMBL" id="KAJ8734151.1"/>
    </source>
</evidence>
<comment type="caution">
    <text evidence="11">The sequence shown here is derived from an EMBL/GenBank/DDBJ whole genome shotgun (WGS) entry which is preliminary data.</text>
</comment>
<dbReference type="GO" id="GO:0000978">
    <property type="term" value="F:RNA polymerase II cis-regulatory region sequence-specific DNA binding"/>
    <property type="evidence" value="ECO:0007669"/>
    <property type="project" value="TreeGrafter"/>
</dbReference>
<dbReference type="InterPro" id="IPR036236">
    <property type="entry name" value="Znf_C2H2_sf"/>
</dbReference>
<evidence type="ECO:0000256" key="7">
    <source>
        <dbReference type="PROSITE-ProRule" id="PRU01263"/>
    </source>
</evidence>
<keyword evidence="4 7" id="KW-0862">Zinc</keyword>
<dbReference type="FunFam" id="3.30.160.60:FF:000624">
    <property type="entry name" value="zinc finger protein 697"/>
    <property type="match status" value="1"/>
</dbReference>
<dbReference type="Pfam" id="PF13894">
    <property type="entry name" value="zf-C2H2_4"/>
    <property type="match status" value="1"/>
</dbReference>